<keyword evidence="8 9" id="KW-0472">Membrane</keyword>
<feature type="transmembrane region" description="Helical" evidence="9">
    <location>
        <begin position="92"/>
        <end position="110"/>
    </location>
</feature>
<dbReference type="InterPro" id="IPR036259">
    <property type="entry name" value="MFS_trans_sf"/>
</dbReference>
<dbReference type="Proteomes" id="UP001500804">
    <property type="component" value="Unassembled WGS sequence"/>
</dbReference>
<evidence type="ECO:0000256" key="1">
    <source>
        <dbReference type="ARBA" id="ARBA00004651"/>
    </source>
</evidence>
<feature type="domain" description="Major facilitator superfamily (MFS) profile" evidence="10">
    <location>
        <begin position="20"/>
        <end position="431"/>
    </location>
</feature>
<feature type="transmembrane region" description="Helical" evidence="9">
    <location>
        <begin position="282"/>
        <end position="300"/>
    </location>
</feature>
<dbReference type="InterPro" id="IPR005829">
    <property type="entry name" value="Sugar_transporter_CS"/>
</dbReference>
<evidence type="ECO:0000256" key="3">
    <source>
        <dbReference type="ARBA" id="ARBA00022448"/>
    </source>
</evidence>
<dbReference type="Gene3D" id="1.20.1250.20">
    <property type="entry name" value="MFS general substrate transporter like domains"/>
    <property type="match status" value="2"/>
</dbReference>
<feature type="transmembrane region" description="Helical" evidence="9">
    <location>
        <begin position="376"/>
        <end position="398"/>
    </location>
</feature>
<dbReference type="InterPro" id="IPR011701">
    <property type="entry name" value="MFS"/>
</dbReference>
<dbReference type="PROSITE" id="PS00217">
    <property type="entry name" value="SUGAR_TRANSPORT_2"/>
    <property type="match status" value="1"/>
</dbReference>
<dbReference type="RefSeq" id="WP_345606932.1">
    <property type="nucleotide sequence ID" value="NZ_BAABJO010000015.1"/>
</dbReference>
<dbReference type="InterPro" id="IPR051084">
    <property type="entry name" value="H+-coupled_symporters"/>
</dbReference>
<keyword evidence="5 9" id="KW-0812">Transmembrane</keyword>
<evidence type="ECO:0000313" key="12">
    <source>
        <dbReference type="Proteomes" id="UP001500804"/>
    </source>
</evidence>
<proteinExistence type="inferred from homology"/>
<feature type="transmembrane region" description="Helical" evidence="9">
    <location>
        <begin position="59"/>
        <end position="80"/>
    </location>
</feature>
<dbReference type="SUPFAM" id="SSF103473">
    <property type="entry name" value="MFS general substrate transporter"/>
    <property type="match status" value="1"/>
</dbReference>
<organism evidence="11 12">
    <name type="scientific">Pseudonocardia adelaidensis</name>
    <dbReference type="NCBI Taxonomy" id="648754"/>
    <lineage>
        <taxon>Bacteria</taxon>
        <taxon>Bacillati</taxon>
        <taxon>Actinomycetota</taxon>
        <taxon>Actinomycetes</taxon>
        <taxon>Pseudonocardiales</taxon>
        <taxon>Pseudonocardiaceae</taxon>
        <taxon>Pseudonocardia</taxon>
    </lineage>
</organism>
<feature type="transmembrane region" description="Helical" evidence="9">
    <location>
        <begin position="246"/>
        <end position="267"/>
    </location>
</feature>
<sequence length="447" mass="47208">MATQDKNPSHEVDERTVRKAVGAAAMGNLVEWFDYGIYSYVAIYIASSFFPGGDTGGNVALTFALFAVAYLVRPLGGTILGPLGDRIGRKRVLALTIVVMSGASFVIGLLPTFGAVGWLAPILLVVARLVQGFATGGEYGGAAAFIAEYAPDKKRGFYCSFLEFGTTGGFVLAAGMVMLLEVGLSPDAMAAWGWRIPFLIAGPLGLIGLYLRSKLEDTPAFLELEEKQQVSESPLRDTLVHHWQPVLVCMGLVLFYNVAVYTILFYMPTYLQTTLGLESTPALLYILGMMLMIMFVIIPVGALSDRVGRKPLIVTACVGFIVLGYPAFVLLALGTVLGTVAGLAILGLLLVLLLGTMSATLPALFSTDVRYGGFSIGYNLSTSIFGGTAPFVLETLVLSTGNNAMPGFYIVVASIISLAAVIAVTESARKPLPGTSASLLAPRAATA</sequence>
<gene>
    <name evidence="11" type="primary">proP_2</name>
    <name evidence="11" type="ORF">GCM10023320_42040</name>
</gene>
<feature type="transmembrane region" description="Helical" evidence="9">
    <location>
        <begin position="157"/>
        <end position="180"/>
    </location>
</feature>
<keyword evidence="4" id="KW-1003">Cell membrane</keyword>
<accession>A0ABP9NQ50</accession>
<name>A0ABP9NQ50_9PSEU</name>
<keyword evidence="3" id="KW-0813">Transport</keyword>
<feature type="transmembrane region" description="Helical" evidence="9">
    <location>
        <begin position="192"/>
        <end position="211"/>
    </location>
</feature>
<comment type="similarity">
    <text evidence="2">Belongs to the major facilitator superfamily. Metabolite:H+ Symporter (MHS) family (TC 2.A.1.6) family.</text>
</comment>
<keyword evidence="7 9" id="KW-1133">Transmembrane helix</keyword>
<feature type="transmembrane region" description="Helical" evidence="9">
    <location>
        <begin position="312"/>
        <end position="334"/>
    </location>
</feature>
<evidence type="ECO:0000256" key="7">
    <source>
        <dbReference type="ARBA" id="ARBA00022989"/>
    </source>
</evidence>
<keyword evidence="12" id="KW-1185">Reference proteome</keyword>
<evidence type="ECO:0000259" key="10">
    <source>
        <dbReference type="PROSITE" id="PS50850"/>
    </source>
</evidence>
<evidence type="ECO:0000256" key="8">
    <source>
        <dbReference type="ARBA" id="ARBA00023136"/>
    </source>
</evidence>
<evidence type="ECO:0000313" key="11">
    <source>
        <dbReference type="EMBL" id="GAA5126330.1"/>
    </source>
</evidence>
<feature type="transmembrane region" description="Helical" evidence="9">
    <location>
        <begin position="340"/>
        <end position="364"/>
    </location>
</feature>
<reference evidence="12" key="1">
    <citation type="journal article" date="2019" name="Int. J. Syst. Evol. Microbiol.">
        <title>The Global Catalogue of Microorganisms (GCM) 10K type strain sequencing project: providing services to taxonomists for standard genome sequencing and annotation.</title>
        <authorList>
            <consortium name="The Broad Institute Genomics Platform"/>
            <consortium name="The Broad Institute Genome Sequencing Center for Infectious Disease"/>
            <person name="Wu L."/>
            <person name="Ma J."/>
        </authorList>
    </citation>
    <scope>NUCLEOTIDE SEQUENCE [LARGE SCALE GENOMIC DNA]</scope>
    <source>
        <strain evidence="12">JCM 18302</strain>
    </source>
</reference>
<evidence type="ECO:0000256" key="6">
    <source>
        <dbReference type="ARBA" id="ARBA00022847"/>
    </source>
</evidence>
<comment type="caution">
    <text evidence="11">The sequence shown here is derived from an EMBL/GenBank/DDBJ whole genome shotgun (WGS) entry which is preliminary data.</text>
</comment>
<dbReference type="PROSITE" id="PS00216">
    <property type="entry name" value="SUGAR_TRANSPORT_1"/>
    <property type="match status" value="1"/>
</dbReference>
<dbReference type="PROSITE" id="PS50850">
    <property type="entry name" value="MFS"/>
    <property type="match status" value="1"/>
</dbReference>
<evidence type="ECO:0000256" key="9">
    <source>
        <dbReference type="SAM" id="Phobius"/>
    </source>
</evidence>
<evidence type="ECO:0000256" key="2">
    <source>
        <dbReference type="ARBA" id="ARBA00008240"/>
    </source>
</evidence>
<feature type="transmembrane region" description="Helical" evidence="9">
    <location>
        <begin position="116"/>
        <end position="136"/>
    </location>
</feature>
<comment type="subcellular location">
    <subcellularLocation>
        <location evidence="1">Cell membrane</location>
        <topology evidence="1">Multi-pass membrane protein</topology>
    </subcellularLocation>
</comment>
<dbReference type="EMBL" id="BAABJO010000015">
    <property type="protein sequence ID" value="GAA5126330.1"/>
    <property type="molecule type" value="Genomic_DNA"/>
</dbReference>
<dbReference type="PANTHER" id="PTHR43528:SF1">
    <property type="entry name" value="ALPHA-KETOGLUTARATE PERMEASE"/>
    <property type="match status" value="1"/>
</dbReference>
<evidence type="ECO:0000256" key="4">
    <source>
        <dbReference type="ARBA" id="ARBA00022475"/>
    </source>
</evidence>
<dbReference type="Pfam" id="PF07690">
    <property type="entry name" value="MFS_1"/>
    <property type="match status" value="1"/>
</dbReference>
<dbReference type="PANTHER" id="PTHR43528">
    <property type="entry name" value="ALPHA-KETOGLUTARATE PERMEASE"/>
    <property type="match status" value="1"/>
</dbReference>
<dbReference type="InterPro" id="IPR020846">
    <property type="entry name" value="MFS_dom"/>
</dbReference>
<keyword evidence="6" id="KW-0769">Symport</keyword>
<evidence type="ECO:0000256" key="5">
    <source>
        <dbReference type="ARBA" id="ARBA00022692"/>
    </source>
</evidence>
<protein>
    <submittedName>
        <fullName evidence="11">Glycine betaine/L-proline transporter ProP</fullName>
    </submittedName>
</protein>
<feature type="transmembrane region" description="Helical" evidence="9">
    <location>
        <begin position="404"/>
        <end position="424"/>
    </location>
</feature>